<gene>
    <name evidence="2" type="ORF">EHC69_04200</name>
    <name evidence="1" type="ORF">I7278_16475</name>
</gene>
<reference evidence="1" key="3">
    <citation type="submission" date="2019-12" db="EMBL/GenBank/DDBJ databases">
        <authorList>
            <consortium name="NCBI Pathogen Detection Project"/>
        </authorList>
    </citation>
    <scope>NUCLEOTIDE SEQUENCE</scope>
    <source>
        <strain evidence="1">1930</strain>
    </source>
</reference>
<dbReference type="Proteomes" id="UP000464718">
    <property type="component" value="Chromosome i"/>
</dbReference>
<evidence type="ECO:0000313" key="2">
    <source>
        <dbReference type="EMBL" id="QHH08605.1"/>
    </source>
</evidence>
<protein>
    <submittedName>
        <fullName evidence="1">Uncharacterized protein</fullName>
    </submittedName>
</protein>
<dbReference type="EMBL" id="CP034298">
    <property type="protein sequence ID" value="QHH08605.1"/>
    <property type="molecule type" value="Genomic_DNA"/>
</dbReference>
<proteinExistence type="predicted"/>
<sequence>MVDTKKENRLMTGSLFAFDRGSTLEIIFSSEAKFV</sequence>
<reference evidence="2 3" key="2">
    <citation type="submission" date="2018-12" db="EMBL/GenBank/DDBJ databases">
        <title>Genomic insights into the evolutionary origins and pathogenicity of five Vibrio parahaemolyticus strains isolated from the shrimp with acute hepatopancreatic necrosis disease (AHPND).</title>
        <authorList>
            <person name="Yang Q."/>
            <person name="Dong X."/>
            <person name="Xie G."/>
            <person name="Fu S."/>
            <person name="Zou P."/>
            <person name="Sun J."/>
            <person name="Wang Y."/>
            <person name="Huang J."/>
        </authorList>
    </citation>
    <scope>NUCLEOTIDE SEQUENCE [LARGE SCALE GENOMIC DNA]</scope>
    <source>
        <strain evidence="2 3">20160303005-1</strain>
    </source>
</reference>
<dbReference type="EMBL" id="DACQKT010000008">
    <property type="protein sequence ID" value="HAS6678402.1"/>
    <property type="molecule type" value="Genomic_DNA"/>
</dbReference>
<dbReference type="AlphaFoldDB" id="A0A2S1MBN8"/>
<reference evidence="1" key="1">
    <citation type="journal article" date="2018" name="Genome Biol.">
        <title>SKESA: strategic k-mer extension for scrupulous assemblies.</title>
        <authorList>
            <person name="Souvorov A."/>
            <person name="Agarwala R."/>
            <person name="Lipman D.J."/>
        </authorList>
    </citation>
    <scope>NUCLEOTIDE SEQUENCE</scope>
    <source>
        <strain evidence="1">1930</strain>
    </source>
</reference>
<name>A0A2S1MBN8_VIBPH</name>
<evidence type="ECO:0000313" key="3">
    <source>
        <dbReference type="Proteomes" id="UP000464718"/>
    </source>
</evidence>
<accession>A0A2S1MBN8</accession>
<dbReference type="Proteomes" id="UP000856022">
    <property type="component" value="Unassembled WGS sequence"/>
</dbReference>
<evidence type="ECO:0000313" key="1">
    <source>
        <dbReference type="EMBL" id="HAS6678402.1"/>
    </source>
</evidence>
<organism evidence="1">
    <name type="scientific">Vibrio parahaemolyticus</name>
    <dbReference type="NCBI Taxonomy" id="670"/>
    <lineage>
        <taxon>Bacteria</taxon>
        <taxon>Pseudomonadati</taxon>
        <taxon>Pseudomonadota</taxon>
        <taxon>Gammaproteobacteria</taxon>
        <taxon>Vibrionales</taxon>
        <taxon>Vibrionaceae</taxon>
        <taxon>Vibrio</taxon>
    </lineage>
</organism>